<feature type="compositionally biased region" description="Polar residues" evidence="2">
    <location>
        <begin position="240"/>
        <end position="250"/>
    </location>
</feature>
<feature type="compositionally biased region" description="Basic and acidic residues" evidence="2">
    <location>
        <begin position="1172"/>
        <end position="1181"/>
    </location>
</feature>
<feature type="region of interest" description="Disordered" evidence="2">
    <location>
        <begin position="381"/>
        <end position="540"/>
    </location>
</feature>
<reference evidence="3" key="1">
    <citation type="submission" date="2023-01" db="EMBL/GenBank/DDBJ databases">
        <title>Genome assembly of the deep-sea coral Lophelia pertusa.</title>
        <authorList>
            <person name="Herrera S."/>
            <person name="Cordes E."/>
        </authorList>
    </citation>
    <scope>NUCLEOTIDE SEQUENCE</scope>
    <source>
        <strain evidence="3">USNM1676648</strain>
        <tissue evidence="3">Polyp</tissue>
    </source>
</reference>
<organism evidence="3 4">
    <name type="scientific">Desmophyllum pertusum</name>
    <dbReference type="NCBI Taxonomy" id="174260"/>
    <lineage>
        <taxon>Eukaryota</taxon>
        <taxon>Metazoa</taxon>
        <taxon>Cnidaria</taxon>
        <taxon>Anthozoa</taxon>
        <taxon>Hexacorallia</taxon>
        <taxon>Scleractinia</taxon>
        <taxon>Caryophylliina</taxon>
        <taxon>Caryophylliidae</taxon>
        <taxon>Desmophyllum</taxon>
    </lineage>
</organism>
<feature type="region of interest" description="Disordered" evidence="2">
    <location>
        <begin position="1"/>
        <end position="32"/>
    </location>
</feature>
<feature type="coiled-coil region" evidence="1">
    <location>
        <begin position="1216"/>
        <end position="1243"/>
    </location>
</feature>
<feature type="compositionally biased region" description="Basic and acidic residues" evidence="2">
    <location>
        <begin position="875"/>
        <end position="897"/>
    </location>
</feature>
<proteinExistence type="predicted"/>
<dbReference type="OrthoDB" id="5967686at2759"/>
<feature type="compositionally biased region" description="Basic and acidic residues" evidence="2">
    <location>
        <begin position="254"/>
        <end position="271"/>
    </location>
</feature>
<evidence type="ECO:0000256" key="1">
    <source>
        <dbReference type="SAM" id="Coils"/>
    </source>
</evidence>
<feature type="region of interest" description="Disordered" evidence="2">
    <location>
        <begin position="758"/>
        <end position="829"/>
    </location>
</feature>
<name>A0A9W9YQC0_9CNID</name>
<feature type="compositionally biased region" description="Basic and acidic residues" evidence="2">
    <location>
        <begin position="399"/>
        <end position="411"/>
    </location>
</feature>
<protein>
    <submittedName>
        <fullName evidence="3">Uncharacterized protein</fullName>
    </submittedName>
</protein>
<feature type="compositionally biased region" description="Basic and acidic residues" evidence="2">
    <location>
        <begin position="1063"/>
        <end position="1084"/>
    </location>
</feature>
<feature type="compositionally biased region" description="Basic and acidic residues" evidence="2">
    <location>
        <begin position="511"/>
        <end position="540"/>
    </location>
</feature>
<keyword evidence="4" id="KW-1185">Reference proteome</keyword>
<feature type="compositionally biased region" description="Basic and acidic residues" evidence="2">
    <location>
        <begin position="1023"/>
        <end position="1047"/>
    </location>
</feature>
<feature type="compositionally biased region" description="Basic and acidic residues" evidence="2">
    <location>
        <begin position="978"/>
        <end position="1010"/>
    </location>
</feature>
<feature type="compositionally biased region" description="Polar residues" evidence="2">
    <location>
        <begin position="427"/>
        <end position="437"/>
    </location>
</feature>
<feature type="compositionally biased region" description="Basic and acidic residues" evidence="2">
    <location>
        <begin position="132"/>
        <end position="145"/>
    </location>
</feature>
<feature type="region of interest" description="Disordered" evidence="2">
    <location>
        <begin position="686"/>
        <end position="731"/>
    </location>
</feature>
<feature type="compositionally biased region" description="Basic and acidic residues" evidence="2">
    <location>
        <begin position="686"/>
        <end position="714"/>
    </location>
</feature>
<keyword evidence="1" id="KW-0175">Coiled coil</keyword>
<comment type="caution">
    <text evidence="3">The sequence shown here is derived from an EMBL/GenBank/DDBJ whole genome shotgun (WGS) entry which is preliminary data.</text>
</comment>
<feature type="region of interest" description="Disordered" evidence="2">
    <location>
        <begin position="288"/>
        <end position="342"/>
    </location>
</feature>
<feature type="compositionally biased region" description="Basic and acidic residues" evidence="2">
    <location>
        <begin position="1135"/>
        <end position="1160"/>
    </location>
</feature>
<accession>A0A9W9YQC0</accession>
<feature type="compositionally biased region" description="Basic and acidic residues" evidence="2">
    <location>
        <begin position="922"/>
        <end position="970"/>
    </location>
</feature>
<feature type="region of interest" description="Disordered" evidence="2">
    <location>
        <begin position="1304"/>
        <end position="1349"/>
    </location>
</feature>
<sequence>MHSTKYYSFEPRDSREYGDATSGHDSGRSTYVSNMYVDPKESKIERENYLTKDDSKRVSENITKSVITRSVIDKRSTSSYRTREDSQSIKTRDLQGILGRDPARITLRSSYDMNGAKNENEAPISSFYSSYSKDEDLSDGTKLDQPEGNSGDVISSFYRSSVGTGSDRRNVDFRTRTDDANKDSTHTSRNFPRASGVTTEIIIPDRYMEEKGDVRQSGLTSTGLYATGGESWRSGDKTDSSGSLGRQSSLDRLVTIRETETASDRETDDSRKINLEDTHILRRALERKQASNSLERERLSTKFSEDDRSDPLKHTSRAYLSFSERNGTGSPQRTANQYPKTRSSVTSFYDLDYKRNARTGKDDVTDRLKKFEVAAERLARPTRSTDTVEFSGKIRTRSRSSESLDDKERSRLGIYQELPGRKELLSYSRSLPNTAPSRSDEDKHFSKESRRTGSLERYGSSRDYESQGDRDSRASLLRQRSRSSEELRSIDKDKENDIYPSYRSRPLHRQGGIERDNTFGRDVTNRRDIRRREMGPSSNDKLREDIAKLKAAAKSPVTRKGDIKLYSFSTQPSIQDKLKEDIAKLKADTLTRDRGKPYIPPYFSRTEPAKVISSRWKSREPSIQDKLKEDIAKLKAETRNFPSLPRKASGVTTEMIIPDRNMETSGDVRQSGLTRTSIERYNLSKKDGDVFKDEPRSEETQRYGNVKDHKEGYTTHKHGALRMDDKPVSPDELTYTERNVRDEVFPESSRDYYRTTRDHGVSFPRIPSEGAPATFPSRISDDDSSSWPRADESRLIERKDSMTSPRKVWDDPQRTSRETRVESTQGYASKRVFRADSTMSIASTKDAEGGPRSVRGYFRGSVSKEDHSAYFSRGMGDRDDGYHEHTSIPEAVRRPDEAIPLTYPGHESISRRPEDSISSSRGSRDEPKQQDKEEKREVHSDKIYSSREFVTRKTIREDPVISRERSKNDVTRLPSRVDTSRRFSERSESSPRRTSIREEIIKSEEKRRPYPMEFVAPIPEYTDSERSPRRTSIREDIIKSEEKRSPYPREFVAPLPEYTDSEPSPRRTSIREEIIKSEEKRSPYPKEFVAPIPEYTDSEPSPRRTSIREEIVKSEEEKRSSYPKEFVAPIPEYTDSERSPRRTSIREEIIKSEEKRRPYPKEFVAPLPEYMDSERSPRRTSIREEIIKSEEKRIHHYPEEVVAPLQEHTDRKPSKISELRKKIDQLKSKVDSLDDTRARMHLERYVDEHSEKKPDVEIKDPVNIRRYQLSERISETTSVVDGADPQLKRASIDVTSETISRQISRQTSQASSIRRISSIREEDLRTTPRTPGIDESAPEEVFPEESKPDEKPIVVKKMCDAETMTAPEIQEHVGTDMIRRRDSTVSENVDMPDKLEELRGVPIDQHQIEEVGTGEMMDSGVTMIQIDNQQQTLLPKKDKQGWWNVSTAEDVDRLLELGKWGPWNVFTAEDVDKVLQLGPVRRRSLRRGSYERRSFRRYPRRSRDDHVDVHVKVRGRQETRSRPQCIVAQAAPEEKAIVLRDAKESADPFIRKIKVDDVYGADAVRVENGVVKIKVGDLTSRGRRAWARILQQKNRIIESDGTVTIPVSSGNYEDGMYHTNYYQGQEQDGAMRMPIKFKIQEQNKARPNKLRVIREIKRTGSMRRNLKRRAAGSRAYIVGARYYSDNMMVKSVDGSRSQGSQREVVLRQQQDSSAKVMVIVFI</sequence>
<feature type="region of interest" description="Disordered" evidence="2">
    <location>
        <begin position="869"/>
        <end position="1181"/>
    </location>
</feature>
<feature type="compositionally biased region" description="Basic and acidic residues" evidence="2">
    <location>
        <begin position="166"/>
        <end position="186"/>
    </location>
</feature>
<feature type="compositionally biased region" description="Basic and acidic residues" evidence="2">
    <location>
        <begin position="1100"/>
        <end position="1122"/>
    </location>
</feature>
<evidence type="ECO:0000256" key="2">
    <source>
        <dbReference type="SAM" id="MobiDB-lite"/>
    </source>
</evidence>
<feature type="compositionally biased region" description="Basic and acidic residues" evidence="2">
    <location>
        <begin position="789"/>
        <end position="821"/>
    </location>
</feature>
<feature type="region of interest" description="Disordered" evidence="2">
    <location>
        <begin position="130"/>
        <end position="271"/>
    </location>
</feature>
<feature type="compositionally biased region" description="Basic and acidic residues" evidence="2">
    <location>
        <begin position="438"/>
        <end position="473"/>
    </location>
</feature>
<feature type="compositionally biased region" description="Basic and acidic residues" evidence="2">
    <location>
        <begin position="288"/>
        <end position="313"/>
    </location>
</feature>
<gene>
    <name evidence="3" type="ORF">OS493_023271</name>
</gene>
<dbReference type="Proteomes" id="UP001163046">
    <property type="component" value="Unassembled WGS sequence"/>
</dbReference>
<feature type="compositionally biased region" description="Polar residues" evidence="2">
    <location>
        <begin position="323"/>
        <end position="342"/>
    </location>
</feature>
<feature type="compositionally biased region" description="Basic and acidic residues" evidence="2">
    <location>
        <begin position="482"/>
        <end position="497"/>
    </location>
</feature>
<evidence type="ECO:0000313" key="3">
    <source>
        <dbReference type="EMBL" id="KAJ7357793.1"/>
    </source>
</evidence>
<evidence type="ECO:0000313" key="4">
    <source>
        <dbReference type="Proteomes" id="UP001163046"/>
    </source>
</evidence>
<feature type="compositionally biased region" description="Low complexity" evidence="2">
    <location>
        <begin position="1304"/>
        <end position="1316"/>
    </location>
</feature>
<dbReference type="EMBL" id="MU827318">
    <property type="protein sequence ID" value="KAJ7357793.1"/>
    <property type="molecule type" value="Genomic_DNA"/>
</dbReference>